<protein>
    <submittedName>
        <fullName evidence="1">Ms4533A family Cys-rich leader peptide</fullName>
    </submittedName>
</protein>
<comment type="caution">
    <text evidence="1">The sequence shown here is derived from an EMBL/GenBank/DDBJ whole genome shotgun (WGS) entry which is preliminary data.</text>
</comment>
<gene>
    <name evidence="1" type="ORF">ACK4CT_07595</name>
</gene>
<dbReference type="Proteomes" id="UP001635816">
    <property type="component" value="Unassembled WGS sequence"/>
</dbReference>
<sequence length="30" mass="2987">MHSASGKTESHVLALIAVGSCAVADVACCR</sequence>
<dbReference type="NCBIfam" id="NF042937">
    <property type="entry name" value="leader_Ms4533A"/>
    <property type="match status" value="1"/>
</dbReference>
<accession>A0ABW9L8W4</accession>
<evidence type="ECO:0000313" key="2">
    <source>
        <dbReference type="Proteomes" id="UP001635816"/>
    </source>
</evidence>
<evidence type="ECO:0000313" key="1">
    <source>
        <dbReference type="EMBL" id="MFN6543041.1"/>
    </source>
</evidence>
<dbReference type="RefSeq" id="WP_350222992.1">
    <property type="nucleotide sequence ID" value="NZ_JBKBDD010000002.1"/>
</dbReference>
<dbReference type="EMBL" id="JBKBDD010000002">
    <property type="protein sequence ID" value="MFN6543041.1"/>
    <property type="molecule type" value="Genomic_DNA"/>
</dbReference>
<organism evidence="1 2">
    <name type="scientific">Mycolicibacterium nivoides</name>
    <dbReference type="NCBI Taxonomy" id="2487344"/>
    <lineage>
        <taxon>Bacteria</taxon>
        <taxon>Bacillati</taxon>
        <taxon>Actinomycetota</taxon>
        <taxon>Actinomycetes</taxon>
        <taxon>Mycobacteriales</taxon>
        <taxon>Mycobacteriaceae</taxon>
        <taxon>Mycolicibacterium</taxon>
    </lineage>
</organism>
<keyword evidence="2" id="KW-1185">Reference proteome</keyword>
<name>A0ABW9L8W4_9MYCO</name>
<dbReference type="PROSITE" id="PS51257">
    <property type="entry name" value="PROKAR_LIPOPROTEIN"/>
    <property type="match status" value="1"/>
</dbReference>
<reference evidence="1 2" key="1">
    <citation type="submission" date="2024-12" db="EMBL/GenBank/DDBJ databases">
        <title>The coexistence of Mycolicibacterium septicum and Mycolicibacterium nivoides in clinical samples.</title>
        <authorList>
            <person name="Wang C."/>
            <person name="Feng Y."/>
            <person name="Zong Z."/>
        </authorList>
    </citation>
    <scope>NUCLEOTIDE SEQUENCE [LARGE SCALE GENOMIC DNA]</scope>
    <source>
        <strain evidence="1 2">120309</strain>
    </source>
</reference>
<proteinExistence type="predicted"/>
<dbReference type="GeneID" id="99228456"/>